<keyword evidence="5 8" id="KW-0812">Transmembrane</keyword>
<sequence length="323" mass="38119">MTLGGKLLDALADHHDGFCWILVFVSNFAAIAASWPLTLMGDSARNIEKFLVVSLPLLGMTQVFSMDDDIQRAMGFITQIEFISRVYELCNEHIYDEDGSFTERMLHSLVPAEDIETRKTWPRYKPKRDKIKEMLMQLFLVCFGLAVVEVTLEERHKLGLSYWPICFVYMLRAYTMFEANGRFLILLFFVFDGTLIKGICDAPYKSLSVQEFWGRRWNRPVHFMLKRHIYKPLRRRYTQNFAMFAVFLVSGFYHVIHLWFGKVLFSDVVRTLLYFILQGTFMLMERKNIQDTNPILRRLWVFFCICVPLPLFVTPYLHLEHLD</sequence>
<keyword evidence="6 8" id="KW-1133">Transmembrane helix</keyword>
<evidence type="ECO:0000259" key="9">
    <source>
        <dbReference type="Pfam" id="PF13813"/>
    </source>
</evidence>
<keyword evidence="7 8" id="KW-0472">Membrane</keyword>
<evidence type="ECO:0000256" key="4">
    <source>
        <dbReference type="ARBA" id="ARBA00022679"/>
    </source>
</evidence>
<comment type="similarity">
    <text evidence="3">Belongs to the wax synthase family.</text>
</comment>
<evidence type="ECO:0000256" key="2">
    <source>
        <dbReference type="ARBA" id="ARBA00005179"/>
    </source>
</evidence>
<evidence type="ECO:0000256" key="6">
    <source>
        <dbReference type="ARBA" id="ARBA00022989"/>
    </source>
</evidence>
<feature type="transmembrane region" description="Helical" evidence="8">
    <location>
        <begin position="237"/>
        <end position="256"/>
    </location>
</feature>
<proteinExistence type="inferred from homology"/>
<dbReference type="InterPro" id="IPR044851">
    <property type="entry name" value="Wax_synthase"/>
</dbReference>
<feature type="transmembrane region" description="Helical" evidence="8">
    <location>
        <begin position="20"/>
        <end position="38"/>
    </location>
</feature>
<dbReference type="EMBL" id="HBHK01015901">
    <property type="protein sequence ID" value="CAD9688675.1"/>
    <property type="molecule type" value="Transcribed_RNA"/>
</dbReference>
<feature type="transmembrane region" description="Helical" evidence="8">
    <location>
        <begin position="268"/>
        <end position="284"/>
    </location>
</feature>
<dbReference type="GO" id="GO:0016020">
    <property type="term" value="C:membrane"/>
    <property type="evidence" value="ECO:0007669"/>
    <property type="project" value="UniProtKB-SubCell"/>
</dbReference>
<evidence type="ECO:0000256" key="7">
    <source>
        <dbReference type="ARBA" id="ARBA00023136"/>
    </source>
</evidence>
<dbReference type="AlphaFoldDB" id="A0A7S2WHC7"/>
<reference evidence="10" key="1">
    <citation type="submission" date="2021-01" db="EMBL/GenBank/DDBJ databases">
        <authorList>
            <person name="Corre E."/>
            <person name="Pelletier E."/>
            <person name="Niang G."/>
            <person name="Scheremetjew M."/>
            <person name="Finn R."/>
            <person name="Kale V."/>
            <person name="Holt S."/>
            <person name="Cochrane G."/>
            <person name="Meng A."/>
            <person name="Brown T."/>
            <person name="Cohen L."/>
        </authorList>
    </citation>
    <scope>NUCLEOTIDE SEQUENCE</scope>
    <source>
        <strain evidence="10">NY070348D</strain>
    </source>
</reference>
<organism evidence="10">
    <name type="scientific">Mucochytrium quahogii</name>
    <dbReference type="NCBI Taxonomy" id="96639"/>
    <lineage>
        <taxon>Eukaryota</taxon>
        <taxon>Sar</taxon>
        <taxon>Stramenopiles</taxon>
        <taxon>Bigyra</taxon>
        <taxon>Labyrinthulomycetes</taxon>
        <taxon>Thraustochytrida</taxon>
        <taxon>Thraustochytriidae</taxon>
        <taxon>Mucochytrium</taxon>
    </lineage>
</organism>
<dbReference type="PANTHER" id="PTHR31595:SF57">
    <property type="entry name" value="OS04G0481900 PROTEIN"/>
    <property type="match status" value="1"/>
</dbReference>
<dbReference type="GO" id="GO:0006629">
    <property type="term" value="P:lipid metabolic process"/>
    <property type="evidence" value="ECO:0007669"/>
    <property type="project" value="InterPro"/>
</dbReference>
<evidence type="ECO:0000256" key="1">
    <source>
        <dbReference type="ARBA" id="ARBA00004141"/>
    </source>
</evidence>
<protein>
    <recommendedName>
        <fullName evidence="9">Wax synthase domain-containing protein</fullName>
    </recommendedName>
</protein>
<evidence type="ECO:0000256" key="8">
    <source>
        <dbReference type="SAM" id="Phobius"/>
    </source>
</evidence>
<feature type="transmembrane region" description="Helical" evidence="8">
    <location>
        <begin position="296"/>
        <end position="317"/>
    </location>
</feature>
<gene>
    <name evidence="10" type="ORF">QSP1433_LOCUS9961</name>
</gene>
<comment type="subcellular location">
    <subcellularLocation>
        <location evidence="1">Membrane</location>
        <topology evidence="1">Multi-pass membrane protein</topology>
    </subcellularLocation>
</comment>
<keyword evidence="4" id="KW-0808">Transferase</keyword>
<evidence type="ECO:0000256" key="5">
    <source>
        <dbReference type="ARBA" id="ARBA00022692"/>
    </source>
</evidence>
<accession>A0A7S2WHC7</accession>
<feature type="transmembrane region" description="Helical" evidence="8">
    <location>
        <begin position="134"/>
        <end position="152"/>
    </location>
</feature>
<evidence type="ECO:0000256" key="3">
    <source>
        <dbReference type="ARBA" id="ARBA00007282"/>
    </source>
</evidence>
<dbReference type="PANTHER" id="PTHR31595">
    <property type="entry name" value="LONG-CHAIN-ALCOHOL O-FATTY-ACYLTRANSFERASE 3-RELATED"/>
    <property type="match status" value="1"/>
</dbReference>
<dbReference type="Pfam" id="PF13813">
    <property type="entry name" value="MBOAT_2"/>
    <property type="match status" value="1"/>
</dbReference>
<evidence type="ECO:0000313" key="10">
    <source>
        <dbReference type="EMBL" id="CAD9688675.1"/>
    </source>
</evidence>
<comment type="pathway">
    <text evidence="2">Secondary metabolite biosynthesis.</text>
</comment>
<dbReference type="InterPro" id="IPR032805">
    <property type="entry name" value="Wax_synthase_dom"/>
</dbReference>
<name>A0A7S2WHC7_9STRA</name>
<feature type="domain" description="Wax synthase" evidence="9">
    <location>
        <begin position="201"/>
        <end position="264"/>
    </location>
</feature>
<dbReference type="GO" id="GO:0008374">
    <property type="term" value="F:O-acyltransferase activity"/>
    <property type="evidence" value="ECO:0007669"/>
    <property type="project" value="InterPro"/>
</dbReference>